<dbReference type="PANTHER" id="PTHR46623">
    <property type="entry name" value="CARBOXYMETHYLENEBUTENOLIDASE-RELATED"/>
    <property type="match status" value="1"/>
</dbReference>
<dbReference type="InterPro" id="IPR002925">
    <property type="entry name" value="Dienelactn_hydro"/>
</dbReference>
<name>A0A4Q7NFP0_9ACTN</name>
<proteinExistence type="predicted"/>
<keyword evidence="3" id="KW-1185">Reference proteome</keyword>
<accession>A0A4Q7NFP0</accession>
<gene>
    <name evidence="2" type="ORF">EV189_3105</name>
</gene>
<evidence type="ECO:0000313" key="2">
    <source>
        <dbReference type="EMBL" id="RZS82710.1"/>
    </source>
</evidence>
<evidence type="ECO:0000259" key="1">
    <source>
        <dbReference type="Pfam" id="PF01738"/>
    </source>
</evidence>
<dbReference type="PANTHER" id="PTHR46623:SF6">
    <property type="entry name" value="ALPHA_BETA-HYDROLASES SUPERFAMILY PROTEIN"/>
    <property type="match status" value="1"/>
</dbReference>
<dbReference type="RefSeq" id="WP_130493866.1">
    <property type="nucleotide sequence ID" value="NZ_SGXD01000004.1"/>
</dbReference>
<reference evidence="2 3" key="1">
    <citation type="submission" date="2019-02" db="EMBL/GenBank/DDBJ databases">
        <title>Genomic Encyclopedia of Type Strains, Phase IV (KMG-IV): sequencing the most valuable type-strain genomes for metagenomic binning, comparative biology and taxonomic classification.</title>
        <authorList>
            <person name="Goeker M."/>
        </authorList>
    </citation>
    <scope>NUCLEOTIDE SEQUENCE [LARGE SCALE GENOMIC DNA]</scope>
    <source>
        <strain evidence="2 3">DSM 45622</strain>
    </source>
</reference>
<protein>
    <submittedName>
        <fullName evidence="2">Carboxymethylenebutenolidase</fullName>
    </submittedName>
</protein>
<comment type="caution">
    <text evidence="2">The sequence shown here is derived from an EMBL/GenBank/DDBJ whole genome shotgun (WGS) entry which is preliminary data.</text>
</comment>
<dbReference type="InterPro" id="IPR029058">
    <property type="entry name" value="AB_hydrolase_fold"/>
</dbReference>
<dbReference type="Gene3D" id="3.40.50.1820">
    <property type="entry name" value="alpha/beta hydrolase"/>
    <property type="match status" value="1"/>
</dbReference>
<feature type="domain" description="Dienelactone hydrolase" evidence="1">
    <location>
        <begin position="16"/>
        <end position="236"/>
    </location>
</feature>
<dbReference type="GO" id="GO:0016787">
    <property type="term" value="F:hydrolase activity"/>
    <property type="evidence" value="ECO:0007669"/>
    <property type="project" value="InterPro"/>
</dbReference>
<organism evidence="2 3">
    <name type="scientific">Motilibacter rhizosphaerae</name>
    <dbReference type="NCBI Taxonomy" id="598652"/>
    <lineage>
        <taxon>Bacteria</taxon>
        <taxon>Bacillati</taxon>
        <taxon>Actinomycetota</taxon>
        <taxon>Actinomycetes</taxon>
        <taxon>Motilibacterales</taxon>
        <taxon>Motilibacteraceae</taxon>
        <taxon>Motilibacter</taxon>
    </lineage>
</organism>
<dbReference type="OrthoDB" id="188362at2"/>
<dbReference type="SUPFAM" id="SSF53474">
    <property type="entry name" value="alpha/beta-Hydrolases"/>
    <property type="match status" value="1"/>
</dbReference>
<dbReference type="Proteomes" id="UP000293638">
    <property type="component" value="Unassembled WGS sequence"/>
</dbReference>
<dbReference type="EMBL" id="SGXD01000004">
    <property type="protein sequence ID" value="RZS82710.1"/>
    <property type="molecule type" value="Genomic_DNA"/>
</dbReference>
<sequence>MPVVDVPVEGSTMRLHVAYPSRAPRGGVVVLHELFGVNAGVQGVLDDLAAEGYVAAAPELYHRSAAPGTVLAKDDAGRTTGFAHLHQLGREQAVASVAAALSHLRAEAGDPVLLGFSAGGHAAYLAATALDVPAVVALYPGWLTSTGIPMSRPEPTVALTPGIRGRVLLLVGDADPVVPREDREVVAGALRQAAVSHEVVTYAGVGHAFFWPDAPAYDRAARDDAWGRVLGLLEEVFAGARS</sequence>
<evidence type="ECO:0000313" key="3">
    <source>
        <dbReference type="Proteomes" id="UP000293638"/>
    </source>
</evidence>
<dbReference type="InterPro" id="IPR051049">
    <property type="entry name" value="Dienelactone_hydrolase-like"/>
</dbReference>
<dbReference type="Pfam" id="PF01738">
    <property type="entry name" value="DLH"/>
    <property type="match status" value="1"/>
</dbReference>
<dbReference type="AlphaFoldDB" id="A0A4Q7NFP0"/>